<dbReference type="CDD" id="cd00093">
    <property type="entry name" value="HTH_XRE"/>
    <property type="match status" value="1"/>
</dbReference>
<dbReference type="Gene3D" id="1.10.260.40">
    <property type="entry name" value="lambda repressor-like DNA-binding domains"/>
    <property type="match status" value="1"/>
</dbReference>
<gene>
    <name evidence="3" type="ORF">DW070_00530</name>
    <name evidence="4" type="ORF">DW747_11130</name>
</gene>
<dbReference type="InterPro" id="IPR011051">
    <property type="entry name" value="RmlC_Cupin_sf"/>
</dbReference>
<evidence type="ECO:0000313" key="5">
    <source>
        <dbReference type="Proteomes" id="UP000260773"/>
    </source>
</evidence>
<dbReference type="Gene3D" id="2.60.120.10">
    <property type="entry name" value="Jelly Rolls"/>
    <property type="match status" value="1"/>
</dbReference>
<name>A0A3E2TTI7_9FIRM</name>
<dbReference type="CDD" id="cd02209">
    <property type="entry name" value="cupin_XRE_C"/>
    <property type="match status" value="1"/>
</dbReference>
<dbReference type="SUPFAM" id="SSF47413">
    <property type="entry name" value="lambda repressor-like DNA-binding domains"/>
    <property type="match status" value="1"/>
</dbReference>
<feature type="domain" description="HTH cro/C1-type" evidence="2">
    <location>
        <begin position="7"/>
        <end position="61"/>
    </location>
</feature>
<dbReference type="InterPro" id="IPR050807">
    <property type="entry name" value="TransReg_Diox_bact_type"/>
</dbReference>
<dbReference type="PANTHER" id="PTHR46797">
    <property type="entry name" value="HTH-TYPE TRANSCRIPTIONAL REGULATOR"/>
    <property type="match status" value="1"/>
</dbReference>
<reference evidence="5 6" key="1">
    <citation type="submission" date="2018-08" db="EMBL/GenBank/DDBJ databases">
        <title>A genome reference for cultivated species of the human gut microbiota.</title>
        <authorList>
            <person name="Zou Y."/>
            <person name="Xue W."/>
            <person name="Luo G."/>
        </authorList>
    </citation>
    <scope>NUCLEOTIDE SEQUENCE [LARGE SCALE GENOMIC DNA]</scope>
    <source>
        <strain evidence="3 5">AF45-17</strain>
        <strain evidence="4 6">AM28-39</strain>
    </source>
</reference>
<dbReference type="EMBL" id="QVFD01000010">
    <property type="protein sequence ID" value="RGC45894.1"/>
    <property type="molecule type" value="Genomic_DNA"/>
</dbReference>
<dbReference type="GO" id="GO:0003677">
    <property type="term" value="F:DNA binding"/>
    <property type="evidence" value="ECO:0007669"/>
    <property type="project" value="UniProtKB-KW"/>
</dbReference>
<protein>
    <submittedName>
        <fullName evidence="3">Cupin domain-containing protein</fullName>
    </submittedName>
</protein>
<dbReference type="OrthoDB" id="9814553at2"/>
<dbReference type="PROSITE" id="PS50943">
    <property type="entry name" value="HTH_CROC1"/>
    <property type="match status" value="1"/>
</dbReference>
<dbReference type="SMART" id="SM00530">
    <property type="entry name" value="HTH_XRE"/>
    <property type="match status" value="1"/>
</dbReference>
<dbReference type="Proteomes" id="UP000260773">
    <property type="component" value="Unassembled WGS sequence"/>
</dbReference>
<dbReference type="EMBL" id="QVEP01000001">
    <property type="protein sequence ID" value="RGB82460.1"/>
    <property type="molecule type" value="Genomic_DNA"/>
</dbReference>
<dbReference type="Proteomes" id="UP000261231">
    <property type="component" value="Unassembled WGS sequence"/>
</dbReference>
<comment type="caution">
    <text evidence="3">The sequence shown here is derived from an EMBL/GenBank/DDBJ whole genome shotgun (WGS) entry which is preliminary data.</text>
</comment>
<evidence type="ECO:0000313" key="4">
    <source>
        <dbReference type="EMBL" id="RGC45894.1"/>
    </source>
</evidence>
<evidence type="ECO:0000313" key="3">
    <source>
        <dbReference type="EMBL" id="RGB82460.1"/>
    </source>
</evidence>
<evidence type="ECO:0000313" key="6">
    <source>
        <dbReference type="Proteomes" id="UP000261231"/>
    </source>
</evidence>
<dbReference type="InterPro" id="IPR001387">
    <property type="entry name" value="Cro/C1-type_HTH"/>
</dbReference>
<dbReference type="InterPro" id="IPR013096">
    <property type="entry name" value="Cupin_2"/>
</dbReference>
<dbReference type="Pfam" id="PF01381">
    <property type="entry name" value="HTH_3"/>
    <property type="match status" value="1"/>
</dbReference>
<evidence type="ECO:0000256" key="1">
    <source>
        <dbReference type="ARBA" id="ARBA00023125"/>
    </source>
</evidence>
<keyword evidence="1" id="KW-0238">DNA-binding</keyword>
<dbReference type="InterPro" id="IPR010982">
    <property type="entry name" value="Lambda_DNA-bd_dom_sf"/>
</dbReference>
<dbReference type="GO" id="GO:0003700">
    <property type="term" value="F:DNA-binding transcription factor activity"/>
    <property type="evidence" value="ECO:0007669"/>
    <property type="project" value="TreeGrafter"/>
</dbReference>
<dbReference type="AlphaFoldDB" id="A0A3E2TTI7"/>
<keyword evidence="6" id="KW-1185">Reference proteome</keyword>
<accession>A0A3E2TTI7</accession>
<dbReference type="PANTHER" id="PTHR46797:SF2">
    <property type="entry name" value="TRANSCRIPTIONAL REGULATOR"/>
    <property type="match status" value="1"/>
</dbReference>
<organism evidence="3 5">
    <name type="scientific">Coprococcus catus</name>
    <dbReference type="NCBI Taxonomy" id="116085"/>
    <lineage>
        <taxon>Bacteria</taxon>
        <taxon>Bacillati</taxon>
        <taxon>Bacillota</taxon>
        <taxon>Clostridia</taxon>
        <taxon>Lachnospirales</taxon>
        <taxon>Lachnospiraceae</taxon>
        <taxon>Coprococcus</taxon>
    </lineage>
</organism>
<dbReference type="InterPro" id="IPR014710">
    <property type="entry name" value="RmlC-like_jellyroll"/>
</dbReference>
<dbReference type="RefSeq" id="WP_117526524.1">
    <property type="nucleotide sequence ID" value="NZ_JAJCNA010000002.1"/>
</dbReference>
<sequence length="177" mass="20184">MDIGAKIKLLRIKNQLTLEELANRSELTKGFLSQVERNLTSPSIATLEDILEALGTSLGEFFSDDRDERVVFTANDYFINEQEAYDISYIVPNAQKNCMEPILIRLHPGCESETYGPYEAEEFGYVLQGKVELHYGKAQYMLKKGQTFYLKGDREHYLKNAGESEAKVIWVSNPPSF</sequence>
<proteinExistence type="predicted"/>
<evidence type="ECO:0000259" key="2">
    <source>
        <dbReference type="PROSITE" id="PS50943"/>
    </source>
</evidence>
<dbReference type="GO" id="GO:0005829">
    <property type="term" value="C:cytosol"/>
    <property type="evidence" value="ECO:0007669"/>
    <property type="project" value="TreeGrafter"/>
</dbReference>
<dbReference type="SUPFAM" id="SSF51182">
    <property type="entry name" value="RmlC-like cupins"/>
    <property type="match status" value="1"/>
</dbReference>
<dbReference type="Pfam" id="PF07883">
    <property type="entry name" value="Cupin_2"/>
    <property type="match status" value="1"/>
</dbReference>